<evidence type="ECO:0000313" key="1">
    <source>
        <dbReference type="EMBL" id="GBL95384.1"/>
    </source>
</evidence>
<evidence type="ECO:0000313" key="2">
    <source>
        <dbReference type="Proteomes" id="UP000499080"/>
    </source>
</evidence>
<name>A0A4Y2BWA0_ARAVE</name>
<accession>A0A4Y2BWA0</accession>
<keyword evidence="2" id="KW-1185">Reference proteome</keyword>
<protein>
    <submittedName>
        <fullName evidence="1">Uncharacterized protein</fullName>
    </submittedName>
</protein>
<dbReference type="AlphaFoldDB" id="A0A4Y2BWA0"/>
<comment type="caution">
    <text evidence="1">The sequence shown here is derived from an EMBL/GenBank/DDBJ whole genome shotgun (WGS) entry which is preliminary data.</text>
</comment>
<proteinExistence type="predicted"/>
<gene>
    <name evidence="1" type="ORF">AVEN_154791_1</name>
</gene>
<dbReference type="Proteomes" id="UP000499080">
    <property type="component" value="Unassembled WGS sequence"/>
</dbReference>
<sequence length="114" mass="13094">MNWQKITVYNDDTYTCDVKRQSATKSSNQDAVMWANDVFNSALNSPVYKSLCQDYKYVKVDKFTFVQYVDVVTYDVVNATTTLVKPHIPNLSAYHVNDLKWEKKATRSLPSAGR</sequence>
<organism evidence="1 2">
    <name type="scientific">Araneus ventricosus</name>
    <name type="common">Orbweaver spider</name>
    <name type="synonym">Epeira ventricosa</name>
    <dbReference type="NCBI Taxonomy" id="182803"/>
    <lineage>
        <taxon>Eukaryota</taxon>
        <taxon>Metazoa</taxon>
        <taxon>Ecdysozoa</taxon>
        <taxon>Arthropoda</taxon>
        <taxon>Chelicerata</taxon>
        <taxon>Arachnida</taxon>
        <taxon>Araneae</taxon>
        <taxon>Araneomorphae</taxon>
        <taxon>Entelegynae</taxon>
        <taxon>Araneoidea</taxon>
        <taxon>Araneidae</taxon>
        <taxon>Araneus</taxon>
    </lineage>
</organism>
<dbReference type="EMBL" id="BGPR01000111">
    <property type="protein sequence ID" value="GBL95384.1"/>
    <property type="molecule type" value="Genomic_DNA"/>
</dbReference>
<reference evidence="1 2" key="1">
    <citation type="journal article" date="2019" name="Sci. Rep.">
        <title>Orb-weaving spider Araneus ventricosus genome elucidates the spidroin gene catalogue.</title>
        <authorList>
            <person name="Kono N."/>
            <person name="Nakamura H."/>
            <person name="Ohtoshi R."/>
            <person name="Moran D.A.P."/>
            <person name="Shinohara A."/>
            <person name="Yoshida Y."/>
            <person name="Fujiwara M."/>
            <person name="Mori M."/>
            <person name="Tomita M."/>
            <person name="Arakawa K."/>
        </authorList>
    </citation>
    <scope>NUCLEOTIDE SEQUENCE [LARGE SCALE GENOMIC DNA]</scope>
</reference>